<dbReference type="Proteomes" id="UP000253501">
    <property type="component" value="Unassembled WGS sequence"/>
</dbReference>
<reference evidence="1 2" key="1">
    <citation type="submission" date="2018-04" db="EMBL/GenBank/DDBJ databases">
        <title>Cupriavidus necator CR12 genome sequencing and assembly.</title>
        <authorList>
            <person name="Ben Fekih I."/>
            <person name="Mazhar H.S."/>
            <person name="Bello S.K."/>
            <person name="Rensing C."/>
        </authorList>
    </citation>
    <scope>NUCLEOTIDE SEQUENCE [LARGE SCALE GENOMIC DNA]</scope>
    <source>
        <strain evidence="1 2">CR12</strain>
    </source>
</reference>
<evidence type="ECO:0000313" key="1">
    <source>
        <dbReference type="EMBL" id="RCJ08360.1"/>
    </source>
</evidence>
<proteinExistence type="predicted"/>
<gene>
    <name evidence="1" type="ORF">DDK22_11445</name>
</gene>
<accession>A0A367PKF3</accession>
<organism evidence="1 2">
    <name type="scientific">Cupriavidus necator</name>
    <name type="common">Alcaligenes eutrophus</name>
    <name type="synonym">Ralstonia eutropha</name>
    <dbReference type="NCBI Taxonomy" id="106590"/>
    <lineage>
        <taxon>Bacteria</taxon>
        <taxon>Pseudomonadati</taxon>
        <taxon>Pseudomonadota</taxon>
        <taxon>Betaproteobacteria</taxon>
        <taxon>Burkholderiales</taxon>
        <taxon>Burkholderiaceae</taxon>
        <taxon>Cupriavidus</taxon>
    </lineage>
</organism>
<sequence>MVARLTELARNRYGAAFRSHSGRWEPLPGAGSLDQGQSVRTRTDTLLEFASEWRDRQGKPPCEQVPCDVIWSASAFLAKESPPIQGWLVWSLLTMICTFVYFPTDGCVSGSWSPLVAFVLPPRRAP</sequence>
<dbReference type="AlphaFoldDB" id="A0A367PKF3"/>
<dbReference type="EMBL" id="QDHA01000025">
    <property type="protein sequence ID" value="RCJ08360.1"/>
    <property type="molecule type" value="Genomic_DNA"/>
</dbReference>
<name>A0A367PKF3_CUPNE</name>
<protein>
    <submittedName>
        <fullName evidence="1">Uncharacterized protein</fullName>
    </submittedName>
</protein>
<evidence type="ECO:0000313" key="2">
    <source>
        <dbReference type="Proteomes" id="UP000253501"/>
    </source>
</evidence>
<comment type="caution">
    <text evidence="1">The sequence shown here is derived from an EMBL/GenBank/DDBJ whole genome shotgun (WGS) entry which is preliminary data.</text>
</comment>